<dbReference type="AlphaFoldDB" id="A0AB34FWY9"/>
<evidence type="ECO:0000313" key="2">
    <source>
        <dbReference type="Proteomes" id="UP001163105"/>
    </source>
</evidence>
<proteinExistence type="predicted"/>
<gene>
    <name evidence="1" type="ORF">O9K51_04460</name>
</gene>
<accession>A0AB34FWY9</accession>
<comment type="caution">
    <text evidence="1">The sequence shown here is derived from an EMBL/GenBank/DDBJ whole genome shotgun (WGS) entry which is preliminary data.</text>
</comment>
<evidence type="ECO:0000313" key="1">
    <source>
        <dbReference type="EMBL" id="KAJ6443281.1"/>
    </source>
</evidence>
<organism evidence="1 2">
    <name type="scientific">Purpureocillium lavendulum</name>
    <dbReference type="NCBI Taxonomy" id="1247861"/>
    <lineage>
        <taxon>Eukaryota</taxon>
        <taxon>Fungi</taxon>
        <taxon>Dikarya</taxon>
        <taxon>Ascomycota</taxon>
        <taxon>Pezizomycotina</taxon>
        <taxon>Sordariomycetes</taxon>
        <taxon>Hypocreomycetidae</taxon>
        <taxon>Hypocreales</taxon>
        <taxon>Ophiocordycipitaceae</taxon>
        <taxon>Purpureocillium</taxon>
    </lineage>
</organism>
<dbReference type="EMBL" id="JAQHRD010000003">
    <property type="protein sequence ID" value="KAJ6443281.1"/>
    <property type="molecule type" value="Genomic_DNA"/>
</dbReference>
<protein>
    <submittedName>
        <fullName evidence="1">High-affinity methionine permease</fullName>
    </submittedName>
</protein>
<reference evidence="1" key="1">
    <citation type="submission" date="2023-01" db="EMBL/GenBank/DDBJ databases">
        <title>The growth and conidiation of Purpureocillium lavendulum are regulated by nitrogen source and histone H3K14 acetylation.</title>
        <authorList>
            <person name="Tang P."/>
            <person name="Han J."/>
            <person name="Zhang C."/>
            <person name="Tang P."/>
            <person name="Qi F."/>
            <person name="Zhang K."/>
            <person name="Liang L."/>
        </authorList>
    </citation>
    <scope>NUCLEOTIDE SEQUENCE</scope>
    <source>
        <strain evidence="1">YMF1.00683</strain>
    </source>
</reference>
<sequence>MHPLGTNITMGDKVPLTDAQNKLEDLSGITLKPGENPYAAFIGACHDNHEEIQQLYAVHRTKRNAQQKDKFLSPGFGGLAIDQHLLKLERPHIEPGFRDERNCLVLWARPPIHVIQLAEKLQSMLKAAAPGMMPQLGHLRRAATNID</sequence>
<keyword evidence="2" id="KW-1185">Reference proteome</keyword>
<name>A0AB34FWY9_9HYPO</name>
<dbReference type="Proteomes" id="UP001163105">
    <property type="component" value="Unassembled WGS sequence"/>
</dbReference>